<evidence type="ECO:0000256" key="2">
    <source>
        <dbReference type="ARBA" id="ARBA00022527"/>
    </source>
</evidence>
<protein>
    <recommendedName>
        <fullName evidence="1">non-specific serine/threonine protein kinase</fullName>
        <ecNumber evidence="1">2.7.11.1</ecNumber>
    </recommendedName>
</protein>
<dbReference type="Pfam" id="PF00069">
    <property type="entry name" value="Pkinase"/>
    <property type="match status" value="1"/>
</dbReference>
<proteinExistence type="predicted"/>
<sequence length="415" mass="47551">MTSLLRLAGKVLRRSPAKPIVFPSVGYEVVPADVPLEEETLEPFGHGHYYPVHIGQIFSDQYQVLGKLGFGISSTVWLAKDLKAHRHVTLKIYTRESDNNDEFRILKRLSEANNKHKGYAHVRAAHDKFQINREGGDHFALVLKPTWESFKDLLLRNPSRRFTPALLKAGLMQIFQALDYLHNECHIVHTDIKADNILQSIEDPSILEAFTQAELKQPSPRKVIDEYTVYASRSLDLPKSFGNSVLSDFGSAVAGDEQHDHDIQPDVYRSPEVMLNMPWSYPADIWNVGVMIWDLFEGKHMFYGYDPHMEGYSTRAHLAEVIGLLGPPPLDLIKRGKRGPEFFADDGTWKAIIDLPSDVSLEDFESFMEGEKKAAFLKFMRRMLQWRPEDRATAKQLLDDPWLNSPPDEEDYYNR</sequence>
<dbReference type="GO" id="GO:0005737">
    <property type="term" value="C:cytoplasm"/>
    <property type="evidence" value="ECO:0007669"/>
    <property type="project" value="TreeGrafter"/>
</dbReference>
<dbReference type="PROSITE" id="PS50011">
    <property type="entry name" value="PROTEIN_KINASE_DOM"/>
    <property type="match status" value="1"/>
</dbReference>
<dbReference type="Gene3D" id="1.10.510.10">
    <property type="entry name" value="Transferase(Phosphotransferase) domain 1"/>
    <property type="match status" value="1"/>
</dbReference>
<evidence type="ECO:0000313" key="10">
    <source>
        <dbReference type="EMBL" id="TKX22506.1"/>
    </source>
</evidence>
<reference evidence="10 11" key="1">
    <citation type="submission" date="2018-02" db="EMBL/GenBank/DDBJ databases">
        <title>Draft genome sequences of Elsinoe sp., causing black scab on jojoba.</title>
        <authorList>
            <person name="Stodart B."/>
            <person name="Jeffress S."/>
            <person name="Ash G."/>
            <person name="Arun Chinnappa K."/>
        </authorList>
    </citation>
    <scope>NUCLEOTIDE SEQUENCE [LARGE SCALE GENOMIC DNA]</scope>
    <source>
        <strain evidence="10 11">Hillstone_2</strain>
    </source>
</reference>
<organism evidence="10 11">
    <name type="scientific">Elsinoe australis</name>
    <dbReference type="NCBI Taxonomy" id="40998"/>
    <lineage>
        <taxon>Eukaryota</taxon>
        <taxon>Fungi</taxon>
        <taxon>Dikarya</taxon>
        <taxon>Ascomycota</taxon>
        <taxon>Pezizomycotina</taxon>
        <taxon>Dothideomycetes</taxon>
        <taxon>Dothideomycetidae</taxon>
        <taxon>Myriangiales</taxon>
        <taxon>Elsinoaceae</taxon>
        <taxon>Elsinoe</taxon>
    </lineage>
</organism>
<feature type="domain" description="Protein kinase" evidence="9">
    <location>
        <begin position="62"/>
        <end position="403"/>
    </location>
</feature>
<accession>A0A4U7B1C0</accession>
<dbReference type="EMBL" id="PTQR01000066">
    <property type="protein sequence ID" value="TKX22506.1"/>
    <property type="molecule type" value="Genomic_DNA"/>
</dbReference>
<dbReference type="SMART" id="SM00220">
    <property type="entry name" value="S_TKc"/>
    <property type="match status" value="1"/>
</dbReference>
<evidence type="ECO:0000256" key="8">
    <source>
        <dbReference type="ARBA" id="ARBA00048679"/>
    </source>
</evidence>
<comment type="catalytic activity">
    <reaction evidence="8">
        <text>L-seryl-[protein] + ATP = O-phospho-L-seryl-[protein] + ADP + H(+)</text>
        <dbReference type="Rhea" id="RHEA:17989"/>
        <dbReference type="Rhea" id="RHEA-COMP:9863"/>
        <dbReference type="Rhea" id="RHEA-COMP:11604"/>
        <dbReference type="ChEBI" id="CHEBI:15378"/>
        <dbReference type="ChEBI" id="CHEBI:29999"/>
        <dbReference type="ChEBI" id="CHEBI:30616"/>
        <dbReference type="ChEBI" id="CHEBI:83421"/>
        <dbReference type="ChEBI" id="CHEBI:456216"/>
        <dbReference type="EC" id="2.7.11.1"/>
    </reaction>
</comment>
<dbReference type="InterPro" id="IPR051334">
    <property type="entry name" value="SRPK"/>
</dbReference>
<dbReference type="PANTHER" id="PTHR47634">
    <property type="entry name" value="PROTEIN KINASE DOMAIN-CONTAINING PROTEIN-RELATED"/>
    <property type="match status" value="1"/>
</dbReference>
<keyword evidence="5 10" id="KW-0418">Kinase</keyword>
<keyword evidence="2" id="KW-0723">Serine/threonine-protein kinase</keyword>
<dbReference type="PANTHER" id="PTHR47634:SF9">
    <property type="entry name" value="PROTEIN KINASE DOMAIN-CONTAINING PROTEIN-RELATED"/>
    <property type="match status" value="1"/>
</dbReference>
<comment type="catalytic activity">
    <reaction evidence="7">
        <text>L-threonyl-[protein] + ATP = O-phospho-L-threonyl-[protein] + ADP + H(+)</text>
        <dbReference type="Rhea" id="RHEA:46608"/>
        <dbReference type="Rhea" id="RHEA-COMP:11060"/>
        <dbReference type="Rhea" id="RHEA-COMP:11605"/>
        <dbReference type="ChEBI" id="CHEBI:15378"/>
        <dbReference type="ChEBI" id="CHEBI:30013"/>
        <dbReference type="ChEBI" id="CHEBI:30616"/>
        <dbReference type="ChEBI" id="CHEBI:61977"/>
        <dbReference type="ChEBI" id="CHEBI:456216"/>
        <dbReference type="EC" id="2.7.11.1"/>
    </reaction>
</comment>
<evidence type="ECO:0000256" key="6">
    <source>
        <dbReference type="ARBA" id="ARBA00022840"/>
    </source>
</evidence>
<dbReference type="EC" id="2.7.11.1" evidence="1"/>
<name>A0A4U7B1C0_9PEZI</name>
<evidence type="ECO:0000256" key="4">
    <source>
        <dbReference type="ARBA" id="ARBA00022741"/>
    </source>
</evidence>
<keyword evidence="4" id="KW-0547">Nucleotide-binding</keyword>
<keyword evidence="6" id="KW-0067">ATP-binding</keyword>
<dbReference type="Gene3D" id="3.30.200.20">
    <property type="entry name" value="Phosphorylase Kinase, domain 1"/>
    <property type="match status" value="1"/>
</dbReference>
<dbReference type="GO" id="GO:0050684">
    <property type="term" value="P:regulation of mRNA processing"/>
    <property type="evidence" value="ECO:0007669"/>
    <property type="project" value="TreeGrafter"/>
</dbReference>
<dbReference type="GO" id="GO:0000245">
    <property type="term" value="P:spliceosomal complex assembly"/>
    <property type="evidence" value="ECO:0007669"/>
    <property type="project" value="TreeGrafter"/>
</dbReference>
<evidence type="ECO:0000256" key="7">
    <source>
        <dbReference type="ARBA" id="ARBA00047899"/>
    </source>
</evidence>
<evidence type="ECO:0000256" key="1">
    <source>
        <dbReference type="ARBA" id="ARBA00012513"/>
    </source>
</evidence>
<comment type="caution">
    <text evidence="10">The sequence shown here is derived from an EMBL/GenBank/DDBJ whole genome shotgun (WGS) entry which is preliminary data.</text>
</comment>
<gene>
    <name evidence="10" type="ORF">C1H76_5289</name>
</gene>
<dbReference type="GO" id="GO:0005524">
    <property type="term" value="F:ATP binding"/>
    <property type="evidence" value="ECO:0007669"/>
    <property type="project" value="UniProtKB-KW"/>
</dbReference>
<dbReference type="Proteomes" id="UP000308133">
    <property type="component" value="Unassembled WGS sequence"/>
</dbReference>
<dbReference type="FunFam" id="1.10.510.10:FF:000922">
    <property type="entry name" value="Protein kinase domain protein"/>
    <property type="match status" value="1"/>
</dbReference>
<dbReference type="SUPFAM" id="SSF56112">
    <property type="entry name" value="Protein kinase-like (PK-like)"/>
    <property type="match status" value="1"/>
</dbReference>
<evidence type="ECO:0000313" key="11">
    <source>
        <dbReference type="Proteomes" id="UP000308133"/>
    </source>
</evidence>
<keyword evidence="3" id="KW-0808">Transferase</keyword>
<dbReference type="InterPro" id="IPR000719">
    <property type="entry name" value="Prot_kinase_dom"/>
</dbReference>
<dbReference type="InterPro" id="IPR011009">
    <property type="entry name" value="Kinase-like_dom_sf"/>
</dbReference>
<dbReference type="GO" id="GO:0005634">
    <property type="term" value="C:nucleus"/>
    <property type="evidence" value="ECO:0007669"/>
    <property type="project" value="TreeGrafter"/>
</dbReference>
<dbReference type="GO" id="GO:0004674">
    <property type="term" value="F:protein serine/threonine kinase activity"/>
    <property type="evidence" value="ECO:0007669"/>
    <property type="project" value="UniProtKB-KW"/>
</dbReference>
<evidence type="ECO:0000256" key="3">
    <source>
        <dbReference type="ARBA" id="ARBA00022679"/>
    </source>
</evidence>
<dbReference type="AlphaFoldDB" id="A0A4U7B1C0"/>
<evidence type="ECO:0000256" key="5">
    <source>
        <dbReference type="ARBA" id="ARBA00022777"/>
    </source>
</evidence>
<evidence type="ECO:0000259" key="9">
    <source>
        <dbReference type="PROSITE" id="PS50011"/>
    </source>
</evidence>